<dbReference type="AlphaFoldDB" id="A0A3P6USW6"/>
<sequence>MLLLTLLSLVSYAYGHYRFDSSTQLQQREVEVKWNHFGKIRRFTIASENCCMYDELMKTLRTYEPTFHGALSWKDSENDSILLNSANELNLALKHKSNAFLRLNTIDETALTYQTAVQHNPQVEVFRGRLLDIEDGAVTDAASGNLSLAEKELKLLRKLVTEQTVCPIIIVPTAKPEIATLTNEPTMRKSTNNSNDDKAVIAAAAMR</sequence>
<dbReference type="Gene3D" id="3.10.20.90">
    <property type="entry name" value="Phosphatidylinositol 3-kinase Catalytic Subunit, Chain A, domain 1"/>
    <property type="match status" value="1"/>
</dbReference>
<protein>
    <submittedName>
        <fullName evidence="2">Uncharacterized protein</fullName>
    </submittedName>
</protein>
<reference evidence="2 3" key="1">
    <citation type="submission" date="2018-08" db="EMBL/GenBank/DDBJ databases">
        <authorList>
            <person name="Laetsch R D."/>
            <person name="Stevens L."/>
            <person name="Kumar S."/>
            <person name="Blaxter L. M."/>
        </authorList>
    </citation>
    <scope>NUCLEOTIDE SEQUENCE [LARGE SCALE GENOMIC DNA]</scope>
</reference>
<dbReference type="OrthoDB" id="10504595at2759"/>
<accession>A0A3P6USW6</accession>
<dbReference type="Proteomes" id="UP000277928">
    <property type="component" value="Unassembled WGS sequence"/>
</dbReference>
<feature type="signal peptide" evidence="1">
    <location>
        <begin position="1"/>
        <end position="15"/>
    </location>
</feature>
<dbReference type="EMBL" id="UYRX01000343">
    <property type="protein sequence ID" value="VDK80541.1"/>
    <property type="molecule type" value="Genomic_DNA"/>
</dbReference>
<gene>
    <name evidence="2" type="ORF">NLS_LOCUS4953</name>
</gene>
<keyword evidence="1" id="KW-0732">Signal</keyword>
<evidence type="ECO:0000313" key="3">
    <source>
        <dbReference type="Proteomes" id="UP000277928"/>
    </source>
</evidence>
<name>A0A3P6USW6_LITSI</name>
<feature type="chain" id="PRO_5017965093" evidence="1">
    <location>
        <begin position="16"/>
        <end position="207"/>
    </location>
</feature>
<keyword evidence="3" id="KW-1185">Reference proteome</keyword>
<proteinExistence type="predicted"/>
<evidence type="ECO:0000313" key="2">
    <source>
        <dbReference type="EMBL" id="VDK80541.1"/>
    </source>
</evidence>
<evidence type="ECO:0000256" key="1">
    <source>
        <dbReference type="SAM" id="SignalP"/>
    </source>
</evidence>
<dbReference type="SUPFAM" id="SSF54277">
    <property type="entry name" value="CAD &amp; PB1 domains"/>
    <property type="match status" value="1"/>
</dbReference>
<organism evidence="2 3">
    <name type="scientific">Litomosoides sigmodontis</name>
    <name type="common">Filarial nematode worm</name>
    <dbReference type="NCBI Taxonomy" id="42156"/>
    <lineage>
        <taxon>Eukaryota</taxon>
        <taxon>Metazoa</taxon>
        <taxon>Ecdysozoa</taxon>
        <taxon>Nematoda</taxon>
        <taxon>Chromadorea</taxon>
        <taxon>Rhabditida</taxon>
        <taxon>Spirurina</taxon>
        <taxon>Spiruromorpha</taxon>
        <taxon>Filarioidea</taxon>
        <taxon>Onchocercidae</taxon>
        <taxon>Litomosoides</taxon>
    </lineage>
</organism>